<comment type="caution">
    <text evidence="2">The sequence shown here is derived from an EMBL/GenBank/DDBJ whole genome shotgun (WGS) entry which is preliminary data.</text>
</comment>
<organism evidence="2 3">
    <name type="scientific">Komagataeibacter intermedius AF2</name>
    <dbReference type="NCBI Taxonomy" id="1458464"/>
    <lineage>
        <taxon>Bacteria</taxon>
        <taxon>Pseudomonadati</taxon>
        <taxon>Pseudomonadota</taxon>
        <taxon>Alphaproteobacteria</taxon>
        <taxon>Acetobacterales</taxon>
        <taxon>Acetobacteraceae</taxon>
        <taxon>Komagataeibacter</taxon>
    </lineage>
</organism>
<accession>A0A0N1FMG2</accession>
<dbReference type="InterPro" id="IPR052030">
    <property type="entry name" value="Peptidase_M20/M20A_hydrolases"/>
</dbReference>
<dbReference type="InterPro" id="IPR017439">
    <property type="entry name" value="Amidohydrolase"/>
</dbReference>
<dbReference type="SUPFAM" id="SSF55031">
    <property type="entry name" value="Bacterial exopeptidase dimerisation domain"/>
    <property type="match status" value="1"/>
</dbReference>
<dbReference type="PANTHER" id="PTHR30575">
    <property type="entry name" value="PEPTIDASE M20"/>
    <property type="match status" value="1"/>
</dbReference>
<dbReference type="GO" id="GO:0016805">
    <property type="term" value="F:dipeptidase activity"/>
    <property type="evidence" value="ECO:0007669"/>
    <property type="project" value="TreeGrafter"/>
</dbReference>
<dbReference type="GO" id="GO:0046657">
    <property type="term" value="P:folic acid catabolic process"/>
    <property type="evidence" value="ECO:0007669"/>
    <property type="project" value="TreeGrafter"/>
</dbReference>
<dbReference type="Gene3D" id="3.40.630.10">
    <property type="entry name" value="Zn peptidases"/>
    <property type="match status" value="2"/>
</dbReference>
<dbReference type="SUPFAM" id="SSF53187">
    <property type="entry name" value="Zn-dependent exopeptidases"/>
    <property type="match status" value="1"/>
</dbReference>
<dbReference type="RefSeq" id="WP_408735320.1">
    <property type="nucleotide sequence ID" value="NZ_JUFX02000090.1"/>
</dbReference>
<evidence type="ECO:0000313" key="2">
    <source>
        <dbReference type="EMBL" id="KPH87889.1"/>
    </source>
</evidence>
<dbReference type="Proteomes" id="UP000031553">
    <property type="component" value="Unassembled WGS sequence"/>
</dbReference>
<dbReference type="InterPro" id="IPR036264">
    <property type="entry name" value="Bact_exopeptidase_dim_dom"/>
</dbReference>
<dbReference type="GO" id="GO:0071713">
    <property type="term" value="F:para-aminobenzoyl-glutamate hydrolase activity"/>
    <property type="evidence" value="ECO:0007669"/>
    <property type="project" value="TreeGrafter"/>
</dbReference>
<dbReference type="Pfam" id="PF01546">
    <property type="entry name" value="Peptidase_M20"/>
    <property type="match status" value="1"/>
</dbReference>
<dbReference type="PANTHER" id="PTHR30575:SF0">
    <property type="entry name" value="XAA-ARG DIPEPTIDASE"/>
    <property type="match status" value="1"/>
</dbReference>
<gene>
    <name evidence="2" type="ORF">GLUCOINTEAF2_0201971</name>
</gene>
<evidence type="ECO:0000256" key="1">
    <source>
        <dbReference type="ARBA" id="ARBA00022801"/>
    </source>
</evidence>
<dbReference type="Gene3D" id="3.30.70.360">
    <property type="match status" value="1"/>
</dbReference>
<dbReference type="EMBL" id="JUFX02000090">
    <property type="protein sequence ID" value="KPH87889.1"/>
    <property type="molecule type" value="Genomic_DNA"/>
</dbReference>
<dbReference type="InterPro" id="IPR002933">
    <property type="entry name" value="Peptidase_M20"/>
</dbReference>
<dbReference type="PIRSF" id="PIRSF037227">
    <property type="entry name" value="Aminobenzoyl-glu_utiliz_pB"/>
    <property type="match status" value="1"/>
</dbReference>
<dbReference type="FunFam" id="3.30.70.360:FF:000004">
    <property type="entry name" value="Peptidase M20 domain-containing protein 2"/>
    <property type="match status" value="1"/>
</dbReference>
<evidence type="ECO:0000313" key="3">
    <source>
        <dbReference type="Proteomes" id="UP000031553"/>
    </source>
</evidence>
<keyword evidence="1 2" id="KW-0378">Hydrolase</keyword>
<sequence length="472" mass="50032">MAMPNLEDISLHVDAAAQAAVTLSDAVWDTPELCYEETRSCALHTAMLHEQGFVVTPHLAGIATAVMGESGNDGPVIAFLGEYDALPGLAAQAGVCHPIATGDANGHACGHNLLGAASLLAATAIRRWLAANGLPGRVRYYGCPAEEGGAGKGFMVRAGAFDGVDAAISWHPTAFCGVLPPTSLANMRLDFTFAGRSAHAAASPHLGRSALDAVELMNVGVNYLREHMLPTSRIHYAYINAGGTAPNVVQSEAVVRYSIRTEELADLFPLVERVRQVAQGAALMTGTTVNSQVTGGVANLLACPPLEQIMQDSFEQLGPPDFDTREQTFARQFQATLSPDDVTAAFGQIGQKPRDIALTDFILPPASTFTLGSTDVGDVSWTVPTVQALGATCAIGTPLHSWQMTAQGKSAVAHRGMIHVARVMAMTASRLFLSPQVLERARADHTQRLRECPYVSPIPDDTHPPDRAQVRN</sequence>
<dbReference type="AlphaFoldDB" id="A0A0N1FMG2"/>
<dbReference type="NCBIfam" id="TIGR01891">
    <property type="entry name" value="amidohydrolases"/>
    <property type="match status" value="1"/>
</dbReference>
<dbReference type="GO" id="GO:0005737">
    <property type="term" value="C:cytoplasm"/>
    <property type="evidence" value="ECO:0007669"/>
    <property type="project" value="TreeGrafter"/>
</dbReference>
<reference evidence="2 3" key="1">
    <citation type="submission" date="2015-07" db="EMBL/GenBank/DDBJ databases">
        <title>Draft Genome Sequence of Komagataeibacter intermedius Strain AF2, Isolated from Kombucha Tea.</title>
        <authorList>
            <person name="Santos R.A."/>
            <person name="Berretta A.A."/>
            <person name="Barud H.S."/>
            <person name="Ribeiro S.J."/>
            <person name="Gonzalez-Garcia L.N."/>
            <person name="Zucchi T.D."/>
            <person name="Goldman G.H."/>
            <person name="Riano-Pachon D.M."/>
        </authorList>
    </citation>
    <scope>NUCLEOTIDE SEQUENCE [LARGE SCALE GENOMIC DNA]</scope>
    <source>
        <strain evidence="2 3">AF2</strain>
    </source>
</reference>
<proteinExistence type="predicted"/>
<name>A0A0N1FMG2_9PROT</name>
<protein>
    <submittedName>
        <fullName evidence="2">Amidohydrolase</fullName>
    </submittedName>
</protein>
<dbReference type="InterPro" id="IPR017145">
    <property type="entry name" value="Aminobenzoyl-glu_utiliz_pB"/>
</dbReference>